<feature type="transmembrane region" description="Helical" evidence="6">
    <location>
        <begin position="12"/>
        <end position="31"/>
    </location>
</feature>
<evidence type="ECO:0000256" key="4">
    <source>
        <dbReference type="ARBA" id="ARBA00022989"/>
    </source>
</evidence>
<dbReference type="InterPro" id="IPR002293">
    <property type="entry name" value="AA/rel_permease1"/>
</dbReference>
<keyword evidence="5 6" id="KW-0472">Membrane</keyword>
<dbReference type="PANTHER" id="PTHR42770:SF7">
    <property type="entry name" value="MEMBRANE PROTEIN"/>
    <property type="match status" value="1"/>
</dbReference>
<dbReference type="GO" id="GO:0005886">
    <property type="term" value="C:plasma membrane"/>
    <property type="evidence" value="ECO:0007669"/>
    <property type="project" value="UniProtKB-SubCell"/>
</dbReference>
<evidence type="ECO:0000256" key="5">
    <source>
        <dbReference type="ARBA" id="ARBA00023136"/>
    </source>
</evidence>
<keyword evidence="3 6" id="KW-0812">Transmembrane</keyword>
<proteinExistence type="predicted"/>
<keyword evidence="4 6" id="KW-1133">Transmembrane helix</keyword>
<dbReference type="Proteomes" id="UP000633365">
    <property type="component" value="Unassembled WGS sequence"/>
</dbReference>
<gene>
    <name evidence="7" type="ORF">JKK62_17115</name>
</gene>
<dbReference type="Gene3D" id="1.20.1740.10">
    <property type="entry name" value="Amino acid/polyamine transporter I"/>
    <property type="match status" value="1"/>
</dbReference>
<feature type="transmembrane region" description="Helical" evidence="6">
    <location>
        <begin position="91"/>
        <end position="116"/>
    </location>
</feature>
<dbReference type="GO" id="GO:0022857">
    <property type="term" value="F:transmembrane transporter activity"/>
    <property type="evidence" value="ECO:0007669"/>
    <property type="project" value="InterPro"/>
</dbReference>
<feature type="transmembrane region" description="Helical" evidence="6">
    <location>
        <begin position="243"/>
        <end position="266"/>
    </location>
</feature>
<reference evidence="7" key="1">
    <citation type="submission" date="2021-01" db="EMBL/GenBank/DDBJ databases">
        <title>Genome public.</title>
        <authorList>
            <person name="Liu C."/>
            <person name="Sun Q."/>
        </authorList>
    </citation>
    <scope>NUCLEOTIDE SEQUENCE</scope>
    <source>
        <strain evidence="7">M6</strain>
    </source>
</reference>
<feature type="transmembrane region" description="Helical" evidence="6">
    <location>
        <begin position="37"/>
        <end position="61"/>
    </location>
</feature>
<sequence>MSMEKNRFKKVMSSTDILVVAFGAMIGWGWVVSSGRWIQNAGTIGTVIGFVIGGLMIYFVGMTYAELTPAMPKVGGEHVFSHKAFGPTGSFICTWALILSYIGVVCFEAVSLPTIIQYIFPSFSQGYLYTVAGSDVYATGVAVASVFTIVIIVLNILGIKAASIFQTILTIVIAAVGIILVVASAINGSPENLEGQMIVGEGFGSVKNILSVAVVAPFFLFGFDVIPQVAEEINIPLKKIAKVLLLSIICAVVFYGLVVFAVGYALNSKEIAAAMEGSGLVTAFAMEKVFNSAVMAKVLIIGGLCGVITSWNSFLIGGSRAIFSMAESKMIPSRFAKLHKKHKTPTNALLLIGVLSLAAPFFGKQMLVWISDAASLACCLAYLMVSMSFLILRKKEPELHRPFKVKHYKFVGITASVLSGFMVVMYLIPGSGATLTWQEFIIVGGWALLGIIFYVMCKLKYKSEFGHIEI</sequence>
<dbReference type="EMBL" id="JAEQMG010000201">
    <property type="protein sequence ID" value="MBK6090333.1"/>
    <property type="molecule type" value="Genomic_DNA"/>
</dbReference>
<evidence type="ECO:0000313" key="8">
    <source>
        <dbReference type="Proteomes" id="UP000633365"/>
    </source>
</evidence>
<name>A0A935C7X5_9FIRM</name>
<feature type="transmembrane region" description="Helical" evidence="6">
    <location>
        <begin position="344"/>
        <end position="362"/>
    </location>
</feature>
<organism evidence="7 8">
    <name type="scientific">Ruminococcus difficilis</name>
    <dbReference type="NCBI Taxonomy" id="2763069"/>
    <lineage>
        <taxon>Bacteria</taxon>
        <taxon>Bacillati</taxon>
        <taxon>Bacillota</taxon>
        <taxon>Clostridia</taxon>
        <taxon>Eubacteriales</taxon>
        <taxon>Oscillospiraceae</taxon>
        <taxon>Ruminococcus</taxon>
    </lineage>
</organism>
<feature type="transmembrane region" description="Helical" evidence="6">
    <location>
        <begin position="368"/>
        <end position="390"/>
    </location>
</feature>
<dbReference type="InterPro" id="IPR050367">
    <property type="entry name" value="APC_superfamily"/>
</dbReference>
<dbReference type="PANTHER" id="PTHR42770">
    <property type="entry name" value="AMINO ACID TRANSPORTER-RELATED"/>
    <property type="match status" value="1"/>
</dbReference>
<feature type="transmembrane region" description="Helical" evidence="6">
    <location>
        <begin position="298"/>
        <end position="323"/>
    </location>
</feature>
<evidence type="ECO:0000256" key="6">
    <source>
        <dbReference type="SAM" id="Phobius"/>
    </source>
</evidence>
<evidence type="ECO:0000313" key="7">
    <source>
        <dbReference type="EMBL" id="MBK6090333.1"/>
    </source>
</evidence>
<evidence type="ECO:0000256" key="1">
    <source>
        <dbReference type="ARBA" id="ARBA00004651"/>
    </source>
</evidence>
<feature type="transmembrane region" description="Helical" evidence="6">
    <location>
        <begin position="410"/>
        <end position="428"/>
    </location>
</feature>
<dbReference type="AlphaFoldDB" id="A0A935C7X5"/>
<comment type="subcellular location">
    <subcellularLocation>
        <location evidence="1">Cell membrane</location>
        <topology evidence="1">Multi-pass membrane protein</topology>
    </subcellularLocation>
</comment>
<accession>A0A935C7X5</accession>
<evidence type="ECO:0000256" key="2">
    <source>
        <dbReference type="ARBA" id="ARBA00022475"/>
    </source>
</evidence>
<feature type="transmembrane region" description="Helical" evidence="6">
    <location>
        <begin position="440"/>
        <end position="457"/>
    </location>
</feature>
<dbReference type="PIRSF" id="PIRSF006060">
    <property type="entry name" value="AA_transporter"/>
    <property type="match status" value="1"/>
</dbReference>
<keyword evidence="8" id="KW-1185">Reference proteome</keyword>
<evidence type="ECO:0000256" key="3">
    <source>
        <dbReference type="ARBA" id="ARBA00022692"/>
    </source>
</evidence>
<dbReference type="Pfam" id="PF13520">
    <property type="entry name" value="AA_permease_2"/>
    <property type="match status" value="1"/>
</dbReference>
<feature type="transmembrane region" description="Helical" evidence="6">
    <location>
        <begin position="136"/>
        <end position="157"/>
    </location>
</feature>
<feature type="transmembrane region" description="Helical" evidence="6">
    <location>
        <begin position="164"/>
        <end position="186"/>
    </location>
</feature>
<comment type="caution">
    <text evidence="7">The sequence shown here is derived from an EMBL/GenBank/DDBJ whole genome shotgun (WGS) entry which is preliminary data.</text>
</comment>
<protein>
    <submittedName>
        <fullName evidence="7">APC family permease</fullName>
    </submittedName>
</protein>
<feature type="transmembrane region" description="Helical" evidence="6">
    <location>
        <begin position="206"/>
        <end position="223"/>
    </location>
</feature>
<keyword evidence="2" id="KW-1003">Cell membrane</keyword>